<evidence type="ECO:0000256" key="4">
    <source>
        <dbReference type="ARBA" id="ARBA00022763"/>
    </source>
</evidence>
<comment type="similarity">
    <text evidence="1">Belongs to the helicase family. UvrD subfamily.</text>
</comment>
<dbReference type="SUPFAM" id="SSF52540">
    <property type="entry name" value="P-loop containing nucleoside triphosphate hydrolases"/>
    <property type="match status" value="1"/>
</dbReference>
<dbReference type="InterPro" id="IPR014017">
    <property type="entry name" value="DNA_helicase_UvrD-like_C"/>
</dbReference>
<keyword evidence="3 15" id="KW-0547">Nucleotide-binding</keyword>
<keyword evidence="11" id="KW-0413">Isomerase</keyword>
<organism evidence="18 19">
    <name type="scientific">Cryptosporangium phraense</name>
    <dbReference type="NCBI Taxonomy" id="2593070"/>
    <lineage>
        <taxon>Bacteria</taxon>
        <taxon>Bacillati</taxon>
        <taxon>Actinomycetota</taxon>
        <taxon>Actinomycetes</taxon>
        <taxon>Cryptosporangiales</taxon>
        <taxon>Cryptosporangiaceae</taxon>
        <taxon>Cryptosporangium</taxon>
    </lineage>
</organism>
<proteinExistence type="inferred from homology"/>
<feature type="domain" description="UvrD-like helicase C-terminal" evidence="17">
    <location>
        <begin position="370"/>
        <end position="688"/>
    </location>
</feature>
<evidence type="ECO:0000256" key="7">
    <source>
        <dbReference type="ARBA" id="ARBA00022839"/>
    </source>
</evidence>
<sequence length="1096" mass="118486">MPDHLRPGDRRVTDGWPAGSFSALEIAERLGLPRPTDEQVAVIEAPLAPVLVVAGAGSGKTETMSARVVWLVANGLVRPEEVLGLTFTRKAAAELANRVRHRLAQLRGALPGEVQVGDPTVATYNAYAARVVAEHGLRAGFEPSARLLTDARTWQLASGSVEIYDGDMSFVDWTPPTVSTAVLDLAGQLAEHLRTTDELVDWTESFVRRIAALPKGPRQRNEIAPDLKKVLDVQRARLQLLPLVEEYDQRKRRDELMDFADQVSRAARVAANHPEVGRVERARYRVVLLDEYQDTSHAQLVLLRALFGGGHPVTAVGDPCQSIYAWRGASAGNLTRFPEHFPRRGINHSSPRRSGDTPVLPLTTSWRNGPRILDLANALSAPLRGTPGPRAWVTDAIVGTPVPELQAAPHRTDPGELLCALHETVVQEAEWIAAQIATRWRAGGAEPPTVAVLARTRNQFERLADALRAAGLPVEVVGLGGLLATPEVRDLVATLNVLIDPTAGAALIRLLSGARWRLGPRDLDALGRRARELVQVAGGPPEDMPIEKAEERSIIEALDDLGAEEAYSPVGYERLTRFARELRALRLRVNQPVPDLVAEVELALGLDIEVGSRTLDAAAPGTASLARAHLDAFADVAADFTEAAEQPTLSAFLSYLSAADERERGLAPGQVDVRPGAVQVLTVHAAKGLEWDVVAVPGLSEKVFPGQAKMSDTWSRGLGVLPFELRGDAADLPSLVLTGVTDQGEAKAALARFGDAWKARATADERRLVYVAVTRARHALLVSGAWWDAGIEKRGPSQFLLEMHEHCVDDGGVVDEWFEEPAPGLENPLLAAGRVAAWPFDPLGARRDEVEEAAALVVASATADETEGEREAGEAWAEEAAMLLAEREAARPGDLVEVTLPDQLTVSQLVLLRRDPDELARVLRRPVPSPPAPLARRGTAFHAWLERRFGADRLLDLDELPGAADAGESPDDELPALQEAFLRSEWADRVPQHVEVPFATLLGSVVLRGRIDAVFRTTDGWEVVDWKTGRPPSGAAADAAQVQLAAYRLAWAALAGCDVDEVSAAFHYVRAVRTDRPADLLDEAGLIGLITALPRV</sequence>
<dbReference type="PANTHER" id="PTHR11070">
    <property type="entry name" value="UVRD / RECB / PCRA DNA HELICASE FAMILY MEMBER"/>
    <property type="match status" value="1"/>
</dbReference>
<evidence type="ECO:0000256" key="3">
    <source>
        <dbReference type="ARBA" id="ARBA00022741"/>
    </source>
</evidence>
<feature type="binding site" evidence="15">
    <location>
        <begin position="54"/>
        <end position="61"/>
    </location>
    <ligand>
        <name>ATP</name>
        <dbReference type="ChEBI" id="CHEBI:30616"/>
    </ligand>
</feature>
<dbReference type="OrthoDB" id="4812256at2"/>
<dbReference type="GO" id="GO:0003677">
    <property type="term" value="F:DNA binding"/>
    <property type="evidence" value="ECO:0007669"/>
    <property type="project" value="UniProtKB-KW"/>
</dbReference>
<dbReference type="InParanoid" id="A0A545ALX6"/>
<dbReference type="Gene3D" id="3.30.160.800">
    <property type="match status" value="1"/>
</dbReference>
<evidence type="ECO:0000256" key="10">
    <source>
        <dbReference type="ARBA" id="ARBA00023204"/>
    </source>
</evidence>
<dbReference type="Gene3D" id="1.10.10.160">
    <property type="match status" value="1"/>
</dbReference>
<dbReference type="GO" id="GO:0004527">
    <property type="term" value="F:exonuclease activity"/>
    <property type="evidence" value="ECO:0007669"/>
    <property type="project" value="UniProtKB-KW"/>
</dbReference>
<evidence type="ECO:0000256" key="5">
    <source>
        <dbReference type="ARBA" id="ARBA00022801"/>
    </source>
</evidence>
<evidence type="ECO:0000313" key="18">
    <source>
        <dbReference type="EMBL" id="TQS42324.1"/>
    </source>
</evidence>
<dbReference type="CDD" id="cd17932">
    <property type="entry name" value="DEXQc_UvrD"/>
    <property type="match status" value="1"/>
</dbReference>
<dbReference type="InterPro" id="IPR011604">
    <property type="entry name" value="PDDEXK-like_dom_sf"/>
</dbReference>
<keyword evidence="7" id="KW-0269">Exonuclease</keyword>
<dbReference type="EMBL" id="VIRS01000019">
    <property type="protein sequence ID" value="TQS42324.1"/>
    <property type="molecule type" value="Genomic_DNA"/>
</dbReference>
<keyword evidence="4" id="KW-0227">DNA damage</keyword>
<dbReference type="EC" id="5.6.2.4" evidence="13"/>
<dbReference type="Pfam" id="PF00580">
    <property type="entry name" value="UvrD-helicase"/>
    <property type="match status" value="1"/>
</dbReference>
<dbReference type="InterPro" id="IPR027417">
    <property type="entry name" value="P-loop_NTPase"/>
</dbReference>
<evidence type="ECO:0000256" key="1">
    <source>
        <dbReference type="ARBA" id="ARBA00009922"/>
    </source>
</evidence>
<dbReference type="InterPro" id="IPR000212">
    <property type="entry name" value="DNA_helicase_UvrD/REP"/>
</dbReference>
<dbReference type="InterPro" id="IPR038726">
    <property type="entry name" value="PDDEXK_AddAB-type"/>
</dbReference>
<keyword evidence="2" id="KW-0540">Nuclease</keyword>
<dbReference type="InterPro" id="IPR014016">
    <property type="entry name" value="UvrD-like_ATP-bd"/>
</dbReference>
<accession>A0A545ALX6</accession>
<evidence type="ECO:0000256" key="13">
    <source>
        <dbReference type="ARBA" id="ARBA00034808"/>
    </source>
</evidence>
<dbReference type="PANTHER" id="PTHR11070:SF55">
    <property type="entry name" value="DNA 3'-5' HELICASE"/>
    <property type="match status" value="1"/>
</dbReference>
<reference evidence="18 19" key="1">
    <citation type="submission" date="2019-07" db="EMBL/GenBank/DDBJ databases">
        <title>Cryptosporangium phraense sp. nov., isolated from plant litter.</title>
        <authorList>
            <person name="Suriyachadkun C."/>
        </authorList>
    </citation>
    <scope>NUCLEOTIDE SEQUENCE [LARGE SCALE GENOMIC DNA]</scope>
    <source>
        <strain evidence="18 19">A-T 5661</strain>
    </source>
</reference>
<dbReference type="Pfam" id="PF13361">
    <property type="entry name" value="UvrD_C"/>
    <property type="match status" value="2"/>
</dbReference>
<dbReference type="InterPro" id="IPR011335">
    <property type="entry name" value="Restrct_endonuc-II-like"/>
</dbReference>
<protein>
    <recommendedName>
        <fullName evidence="13">DNA 3'-5' helicase</fullName>
        <ecNumber evidence="13">5.6.2.4</ecNumber>
    </recommendedName>
</protein>
<dbReference type="PROSITE" id="PS51198">
    <property type="entry name" value="UVRD_HELICASE_ATP_BIND"/>
    <property type="match status" value="1"/>
</dbReference>
<dbReference type="Proteomes" id="UP000317982">
    <property type="component" value="Unassembled WGS sequence"/>
</dbReference>
<gene>
    <name evidence="18" type="ORF">FL583_25720</name>
</gene>
<comment type="catalytic activity">
    <reaction evidence="12">
        <text>Couples ATP hydrolysis with the unwinding of duplex DNA by translocating in the 3'-5' direction.</text>
        <dbReference type="EC" id="5.6.2.4"/>
    </reaction>
</comment>
<keyword evidence="5 15" id="KW-0378">Hydrolase</keyword>
<dbReference type="GO" id="GO:0005829">
    <property type="term" value="C:cytosol"/>
    <property type="evidence" value="ECO:0007669"/>
    <property type="project" value="TreeGrafter"/>
</dbReference>
<dbReference type="GO" id="GO:0000725">
    <property type="term" value="P:recombinational repair"/>
    <property type="evidence" value="ECO:0007669"/>
    <property type="project" value="TreeGrafter"/>
</dbReference>
<evidence type="ECO:0000256" key="9">
    <source>
        <dbReference type="ARBA" id="ARBA00023125"/>
    </source>
</evidence>
<dbReference type="Gene3D" id="3.90.320.10">
    <property type="match status" value="1"/>
</dbReference>
<evidence type="ECO:0000256" key="8">
    <source>
        <dbReference type="ARBA" id="ARBA00022840"/>
    </source>
</evidence>
<dbReference type="InterPro" id="IPR013986">
    <property type="entry name" value="DExx_box_DNA_helicase_dom_sf"/>
</dbReference>
<dbReference type="GO" id="GO:0033202">
    <property type="term" value="C:DNA helicase complex"/>
    <property type="evidence" value="ECO:0007669"/>
    <property type="project" value="TreeGrafter"/>
</dbReference>
<comment type="caution">
    <text evidence="18">The sequence shown here is derived from an EMBL/GenBank/DDBJ whole genome shotgun (WGS) entry which is preliminary data.</text>
</comment>
<keyword evidence="6 15" id="KW-0347">Helicase</keyword>
<evidence type="ECO:0000256" key="2">
    <source>
        <dbReference type="ARBA" id="ARBA00022722"/>
    </source>
</evidence>
<dbReference type="PROSITE" id="PS51217">
    <property type="entry name" value="UVRD_HELICASE_CTER"/>
    <property type="match status" value="1"/>
</dbReference>
<comment type="catalytic activity">
    <reaction evidence="14">
        <text>ATP + H2O = ADP + phosphate + H(+)</text>
        <dbReference type="Rhea" id="RHEA:13065"/>
        <dbReference type="ChEBI" id="CHEBI:15377"/>
        <dbReference type="ChEBI" id="CHEBI:15378"/>
        <dbReference type="ChEBI" id="CHEBI:30616"/>
        <dbReference type="ChEBI" id="CHEBI:43474"/>
        <dbReference type="ChEBI" id="CHEBI:456216"/>
        <dbReference type="EC" id="5.6.2.4"/>
    </reaction>
</comment>
<keyword evidence="8 15" id="KW-0067">ATP-binding</keyword>
<dbReference type="RefSeq" id="WP_142707381.1">
    <property type="nucleotide sequence ID" value="NZ_VIRS01000019.1"/>
</dbReference>
<keyword evidence="19" id="KW-1185">Reference proteome</keyword>
<evidence type="ECO:0000256" key="6">
    <source>
        <dbReference type="ARBA" id="ARBA00022806"/>
    </source>
</evidence>
<dbReference type="GO" id="GO:0005524">
    <property type="term" value="F:ATP binding"/>
    <property type="evidence" value="ECO:0007669"/>
    <property type="project" value="UniProtKB-UniRule"/>
</dbReference>
<evidence type="ECO:0000256" key="11">
    <source>
        <dbReference type="ARBA" id="ARBA00023235"/>
    </source>
</evidence>
<dbReference type="Gene3D" id="1.10.486.10">
    <property type="entry name" value="PCRA, domain 4"/>
    <property type="match status" value="1"/>
</dbReference>
<dbReference type="Pfam" id="PF12705">
    <property type="entry name" value="PDDEXK_1"/>
    <property type="match status" value="1"/>
</dbReference>
<evidence type="ECO:0000256" key="15">
    <source>
        <dbReference type="PROSITE-ProRule" id="PRU00560"/>
    </source>
</evidence>
<evidence type="ECO:0000259" key="17">
    <source>
        <dbReference type="PROSITE" id="PS51217"/>
    </source>
</evidence>
<dbReference type="Gene3D" id="3.40.50.300">
    <property type="entry name" value="P-loop containing nucleotide triphosphate hydrolases"/>
    <property type="match status" value="2"/>
</dbReference>
<evidence type="ECO:0000259" key="16">
    <source>
        <dbReference type="PROSITE" id="PS51198"/>
    </source>
</evidence>
<keyword evidence="9" id="KW-0238">DNA-binding</keyword>
<evidence type="ECO:0000313" key="19">
    <source>
        <dbReference type="Proteomes" id="UP000317982"/>
    </source>
</evidence>
<dbReference type="SUPFAM" id="SSF52980">
    <property type="entry name" value="Restriction endonuclease-like"/>
    <property type="match status" value="1"/>
</dbReference>
<evidence type="ECO:0000256" key="14">
    <source>
        <dbReference type="ARBA" id="ARBA00048988"/>
    </source>
</evidence>
<evidence type="ECO:0000256" key="12">
    <source>
        <dbReference type="ARBA" id="ARBA00034617"/>
    </source>
</evidence>
<keyword evidence="10" id="KW-0234">DNA repair</keyword>
<feature type="domain" description="UvrD-like helicase ATP-binding" evidence="16">
    <location>
        <begin position="33"/>
        <end position="369"/>
    </location>
</feature>
<name>A0A545ALX6_9ACTN</name>
<dbReference type="AlphaFoldDB" id="A0A545ALX6"/>
<dbReference type="GO" id="GO:0043138">
    <property type="term" value="F:3'-5' DNA helicase activity"/>
    <property type="evidence" value="ECO:0007669"/>
    <property type="project" value="UniProtKB-EC"/>
</dbReference>